<dbReference type="GO" id="GO:0005737">
    <property type="term" value="C:cytoplasm"/>
    <property type="evidence" value="ECO:0007669"/>
    <property type="project" value="TreeGrafter"/>
</dbReference>
<accession>A0A2W4TV00</accession>
<dbReference type="Gene3D" id="3.40.50.720">
    <property type="entry name" value="NAD(P)-binding Rossmann-like Domain"/>
    <property type="match status" value="1"/>
</dbReference>
<dbReference type="CDD" id="cd05266">
    <property type="entry name" value="SDR_a4"/>
    <property type="match status" value="1"/>
</dbReference>
<protein>
    <submittedName>
        <fullName evidence="2">NAD(P)-dependent oxidoreductase</fullName>
    </submittedName>
</protein>
<dbReference type="InterPro" id="IPR051783">
    <property type="entry name" value="NAD(P)-dependent_oxidoreduct"/>
</dbReference>
<evidence type="ECO:0000313" key="2">
    <source>
        <dbReference type="EMBL" id="PZO12643.1"/>
    </source>
</evidence>
<organism evidence="2 3">
    <name type="scientific">Leptolyngbya foveolarum</name>
    <dbReference type="NCBI Taxonomy" id="47253"/>
    <lineage>
        <taxon>Bacteria</taxon>
        <taxon>Bacillati</taxon>
        <taxon>Cyanobacteriota</taxon>
        <taxon>Cyanophyceae</taxon>
        <taxon>Leptolyngbyales</taxon>
        <taxon>Leptolyngbyaceae</taxon>
        <taxon>Leptolyngbya group</taxon>
        <taxon>Leptolyngbya</taxon>
    </lineage>
</organism>
<gene>
    <name evidence="2" type="ORF">DCF25_17295</name>
</gene>
<dbReference type="InterPro" id="IPR001509">
    <property type="entry name" value="Epimerase_deHydtase"/>
</dbReference>
<dbReference type="EMBL" id="QBMC01000143">
    <property type="protein sequence ID" value="PZO12643.1"/>
    <property type="molecule type" value="Genomic_DNA"/>
</dbReference>
<sequence length="272" mass="29662">MKTVIIGCGYVGKTVAHLWKAKGFDVLATTTSPERIDELSEVAQQVAVLKGTEAEKLLAAIADREVALLCVGSKRGANYRETYLSTAQTIAKVLPQTAVKQLIYTSTCSIYGQNTGAWINETMPPNPSTENGKIVEATEQTLLAAASPQLKVCILRLGGIYGPGRTVENIYSRIAGKTMPGKGEEAANWVHLLDIIGAIDWAQTRQLSGIYNVVQDEIPTRAELMGEVCDRLNLPPVKWDGDENAGRGRNVRLSNQKLKSTGYQFEHPAFWT</sequence>
<dbReference type="InterPro" id="IPR036291">
    <property type="entry name" value="NAD(P)-bd_dom_sf"/>
</dbReference>
<dbReference type="AlphaFoldDB" id="A0A2W4TV00"/>
<dbReference type="PANTHER" id="PTHR48079">
    <property type="entry name" value="PROTEIN YEEZ"/>
    <property type="match status" value="1"/>
</dbReference>
<dbReference type="GO" id="GO:0004029">
    <property type="term" value="F:aldehyde dehydrogenase (NAD+) activity"/>
    <property type="evidence" value="ECO:0007669"/>
    <property type="project" value="TreeGrafter"/>
</dbReference>
<dbReference type="PANTHER" id="PTHR48079:SF6">
    <property type="entry name" value="NAD(P)-BINDING DOMAIN-CONTAINING PROTEIN-RELATED"/>
    <property type="match status" value="1"/>
</dbReference>
<reference evidence="3" key="1">
    <citation type="submission" date="2018-04" db="EMBL/GenBank/DDBJ databases">
        <authorList>
            <person name="Cornet L."/>
        </authorList>
    </citation>
    <scope>NUCLEOTIDE SEQUENCE [LARGE SCALE GENOMIC DNA]</scope>
</reference>
<dbReference type="Pfam" id="PF01370">
    <property type="entry name" value="Epimerase"/>
    <property type="match status" value="1"/>
</dbReference>
<dbReference type="Proteomes" id="UP000249354">
    <property type="component" value="Unassembled WGS sequence"/>
</dbReference>
<comment type="caution">
    <text evidence="2">The sequence shown here is derived from an EMBL/GenBank/DDBJ whole genome shotgun (WGS) entry which is preliminary data.</text>
</comment>
<evidence type="ECO:0000259" key="1">
    <source>
        <dbReference type="Pfam" id="PF01370"/>
    </source>
</evidence>
<feature type="domain" description="NAD-dependent epimerase/dehydratase" evidence="1">
    <location>
        <begin position="7"/>
        <end position="213"/>
    </location>
</feature>
<proteinExistence type="predicted"/>
<evidence type="ECO:0000313" key="3">
    <source>
        <dbReference type="Proteomes" id="UP000249354"/>
    </source>
</evidence>
<name>A0A2W4TV00_9CYAN</name>
<reference evidence="2 3" key="2">
    <citation type="submission" date="2018-06" db="EMBL/GenBank/DDBJ databases">
        <title>Metagenomic assembly of (sub)arctic Cyanobacteria and their associated microbiome from non-axenic cultures.</title>
        <authorList>
            <person name="Baurain D."/>
        </authorList>
    </citation>
    <scope>NUCLEOTIDE SEQUENCE [LARGE SCALE GENOMIC DNA]</scope>
    <source>
        <strain evidence="2">ULC129bin1</strain>
    </source>
</reference>
<dbReference type="SUPFAM" id="SSF51735">
    <property type="entry name" value="NAD(P)-binding Rossmann-fold domains"/>
    <property type="match status" value="1"/>
</dbReference>